<proteinExistence type="predicted"/>
<dbReference type="OrthoDB" id="9946895at2759"/>
<evidence type="ECO:0000313" key="2">
    <source>
        <dbReference type="EMBL" id="KNE72423.1"/>
    </source>
</evidence>
<reference evidence="3" key="2">
    <citation type="submission" date="2009-11" db="EMBL/GenBank/DDBJ databases">
        <title>The Genome Sequence of Allomyces macrogynus strain ATCC 38327.</title>
        <authorList>
            <consortium name="The Broad Institute Genome Sequencing Platform"/>
            <person name="Russ C."/>
            <person name="Cuomo C."/>
            <person name="Shea T."/>
            <person name="Young S.K."/>
            <person name="Zeng Q."/>
            <person name="Koehrsen M."/>
            <person name="Haas B."/>
            <person name="Borodovsky M."/>
            <person name="Guigo R."/>
            <person name="Alvarado L."/>
            <person name="Berlin A."/>
            <person name="Borenstein D."/>
            <person name="Chen Z."/>
            <person name="Engels R."/>
            <person name="Freedman E."/>
            <person name="Gellesch M."/>
            <person name="Goldberg J."/>
            <person name="Griggs A."/>
            <person name="Gujja S."/>
            <person name="Heiman D."/>
            <person name="Hepburn T."/>
            <person name="Howarth C."/>
            <person name="Jen D."/>
            <person name="Larson L."/>
            <person name="Lewis B."/>
            <person name="Mehta T."/>
            <person name="Park D."/>
            <person name="Pearson M."/>
            <person name="Roberts A."/>
            <person name="Saif S."/>
            <person name="Shenoy N."/>
            <person name="Sisk P."/>
            <person name="Stolte C."/>
            <person name="Sykes S."/>
            <person name="Walk T."/>
            <person name="White J."/>
            <person name="Yandava C."/>
            <person name="Burger G."/>
            <person name="Gray M.W."/>
            <person name="Holland P.W.H."/>
            <person name="King N."/>
            <person name="Lang F.B.F."/>
            <person name="Roger A.J."/>
            <person name="Ruiz-Trillo I."/>
            <person name="Lander E."/>
            <person name="Nusbaum C."/>
        </authorList>
    </citation>
    <scope>NUCLEOTIDE SEQUENCE [LARGE SCALE GENOMIC DNA]</scope>
    <source>
        <strain evidence="3">ATCC 38327</strain>
    </source>
</reference>
<dbReference type="EMBL" id="GG745380">
    <property type="protein sequence ID" value="KNE72423.1"/>
    <property type="molecule type" value="Genomic_DNA"/>
</dbReference>
<dbReference type="VEuPathDB" id="FungiDB:AMAG_20514"/>
<reference evidence="2 3" key="1">
    <citation type="submission" date="2009-11" db="EMBL/GenBank/DDBJ databases">
        <title>Annotation of Allomyces macrogynus ATCC 38327.</title>
        <authorList>
            <consortium name="The Broad Institute Genome Sequencing Platform"/>
            <person name="Russ C."/>
            <person name="Cuomo C."/>
            <person name="Burger G."/>
            <person name="Gray M.W."/>
            <person name="Holland P.W.H."/>
            <person name="King N."/>
            <person name="Lang F.B.F."/>
            <person name="Roger A.J."/>
            <person name="Ruiz-Trillo I."/>
            <person name="Young S.K."/>
            <person name="Zeng Q."/>
            <person name="Gargeya S."/>
            <person name="Fitzgerald M."/>
            <person name="Haas B."/>
            <person name="Abouelleil A."/>
            <person name="Alvarado L."/>
            <person name="Arachchi H.M."/>
            <person name="Berlin A."/>
            <person name="Chapman S.B."/>
            <person name="Gearin G."/>
            <person name="Goldberg J."/>
            <person name="Griggs A."/>
            <person name="Gujja S."/>
            <person name="Hansen M."/>
            <person name="Heiman D."/>
            <person name="Howarth C."/>
            <person name="Larimer J."/>
            <person name="Lui A."/>
            <person name="MacDonald P.J.P."/>
            <person name="McCowen C."/>
            <person name="Montmayeur A."/>
            <person name="Murphy C."/>
            <person name="Neiman D."/>
            <person name="Pearson M."/>
            <person name="Priest M."/>
            <person name="Roberts A."/>
            <person name="Saif S."/>
            <person name="Shea T."/>
            <person name="Sisk P."/>
            <person name="Stolte C."/>
            <person name="Sykes S."/>
            <person name="Wortman J."/>
            <person name="Nusbaum C."/>
            <person name="Birren B."/>
        </authorList>
    </citation>
    <scope>NUCLEOTIDE SEQUENCE [LARGE SCALE GENOMIC DNA]</scope>
    <source>
        <strain evidence="2 3">ATCC 38327</strain>
    </source>
</reference>
<accession>A0A0L0TC83</accession>
<evidence type="ECO:0000313" key="3">
    <source>
        <dbReference type="Proteomes" id="UP000054350"/>
    </source>
</evidence>
<dbReference type="Proteomes" id="UP000054350">
    <property type="component" value="Unassembled WGS sequence"/>
</dbReference>
<keyword evidence="3" id="KW-1185">Reference proteome</keyword>
<organism evidence="2 3">
    <name type="scientific">Allomyces macrogynus (strain ATCC 38327)</name>
    <name type="common">Allomyces javanicus var. macrogynus</name>
    <dbReference type="NCBI Taxonomy" id="578462"/>
    <lineage>
        <taxon>Eukaryota</taxon>
        <taxon>Fungi</taxon>
        <taxon>Fungi incertae sedis</taxon>
        <taxon>Blastocladiomycota</taxon>
        <taxon>Blastocladiomycetes</taxon>
        <taxon>Blastocladiales</taxon>
        <taxon>Blastocladiaceae</taxon>
        <taxon>Allomyces</taxon>
    </lineage>
</organism>
<protein>
    <submittedName>
        <fullName evidence="2">Uncharacterized protein</fullName>
    </submittedName>
</protein>
<feature type="region of interest" description="Disordered" evidence="1">
    <location>
        <begin position="28"/>
        <end position="52"/>
    </location>
</feature>
<dbReference type="AlphaFoldDB" id="A0A0L0TC83"/>
<sequence>MSATALSTPTLLVHRELARLDPSTEWEAKADAWSGPATGWATPSTPASAKDNSDRLGRLAAIGGDSSSTLVGDGAEDARVTAEEKARLAMIDAALDAVRQGSAMEQPITREDLDKLLLSCLRDEIVKNQPTATVDKLGESVRMVPTDMSDAGSEVGY</sequence>
<name>A0A0L0TC83_ALLM3</name>
<gene>
    <name evidence="2" type="ORF">AMAG_20514</name>
</gene>
<evidence type="ECO:0000256" key="1">
    <source>
        <dbReference type="SAM" id="MobiDB-lite"/>
    </source>
</evidence>